<dbReference type="InterPro" id="IPR023674">
    <property type="entry name" value="Ribosomal_uL1-like"/>
</dbReference>
<evidence type="ECO:0000256" key="1">
    <source>
        <dbReference type="ARBA" id="ARBA00010531"/>
    </source>
</evidence>
<dbReference type="InterPro" id="IPR016095">
    <property type="entry name" value="Ribosomal_uL1_3-a/b-sand"/>
</dbReference>
<reference evidence="11" key="1">
    <citation type="submission" date="2020-10" db="EMBL/GenBank/DDBJ databases">
        <authorList>
            <person name="Gilroy R."/>
        </authorList>
    </citation>
    <scope>NUCLEOTIDE SEQUENCE</scope>
    <source>
        <strain evidence="11">14508</strain>
    </source>
</reference>
<dbReference type="SUPFAM" id="SSF56808">
    <property type="entry name" value="Ribosomal protein L1"/>
    <property type="match status" value="1"/>
</dbReference>
<accession>A0A9D1G7E0</accession>
<keyword evidence="7 9" id="KW-0687">Ribonucleoprotein</keyword>
<evidence type="ECO:0000256" key="5">
    <source>
        <dbReference type="ARBA" id="ARBA00022884"/>
    </source>
</evidence>
<evidence type="ECO:0000313" key="11">
    <source>
        <dbReference type="EMBL" id="HIT16877.1"/>
    </source>
</evidence>
<dbReference type="PANTHER" id="PTHR36427:SF3">
    <property type="entry name" value="LARGE RIBOSOMAL SUBUNIT PROTEIN UL1M"/>
    <property type="match status" value="1"/>
</dbReference>
<evidence type="ECO:0000256" key="8">
    <source>
        <dbReference type="ARBA" id="ARBA00035241"/>
    </source>
</evidence>
<comment type="subunit">
    <text evidence="9">Part of the 50S ribosomal subunit.</text>
</comment>
<dbReference type="InterPro" id="IPR005878">
    <property type="entry name" value="Ribosom_uL1_bac-type"/>
</dbReference>
<dbReference type="PIRSF" id="PIRSF002155">
    <property type="entry name" value="Ribosomal_L1"/>
    <property type="match status" value="1"/>
</dbReference>
<evidence type="ECO:0000256" key="6">
    <source>
        <dbReference type="ARBA" id="ARBA00022980"/>
    </source>
</evidence>
<dbReference type="InterPro" id="IPR002143">
    <property type="entry name" value="Ribosomal_uL1"/>
</dbReference>
<dbReference type="PROSITE" id="PS01199">
    <property type="entry name" value="RIBOSOMAL_L1"/>
    <property type="match status" value="1"/>
</dbReference>
<dbReference type="CDD" id="cd00403">
    <property type="entry name" value="Ribosomal_L1"/>
    <property type="match status" value="1"/>
</dbReference>
<dbReference type="Proteomes" id="UP000886893">
    <property type="component" value="Unassembled WGS sequence"/>
</dbReference>
<comment type="caution">
    <text evidence="11">The sequence shown here is derived from an EMBL/GenBank/DDBJ whole genome shotgun (WGS) entry which is preliminary data.</text>
</comment>
<dbReference type="InterPro" id="IPR023673">
    <property type="entry name" value="Ribosomal_uL1_CS"/>
</dbReference>
<comment type="function">
    <text evidence="9">Binds directly to 23S rRNA. The L1 stalk is quite mobile in the ribosome, and is involved in E site tRNA release.</text>
</comment>
<dbReference type="GO" id="GO:0003735">
    <property type="term" value="F:structural constituent of ribosome"/>
    <property type="evidence" value="ECO:0007669"/>
    <property type="project" value="InterPro"/>
</dbReference>
<dbReference type="EMBL" id="DVKI01000018">
    <property type="protein sequence ID" value="HIT16877.1"/>
    <property type="molecule type" value="Genomic_DNA"/>
</dbReference>
<keyword evidence="2 9" id="KW-0678">Repressor</keyword>
<dbReference type="HAMAP" id="MF_01318_B">
    <property type="entry name" value="Ribosomal_uL1_B"/>
    <property type="match status" value="1"/>
</dbReference>
<evidence type="ECO:0000256" key="10">
    <source>
        <dbReference type="RuleBase" id="RU000659"/>
    </source>
</evidence>
<dbReference type="Pfam" id="PF00687">
    <property type="entry name" value="Ribosomal_L1"/>
    <property type="match status" value="1"/>
</dbReference>
<keyword evidence="5 9" id="KW-0694">RNA-binding</keyword>
<dbReference type="Gene3D" id="3.30.190.20">
    <property type="match status" value="1"/>
</dbReference>
<dbReference type="GO" id="GO:0006417">
    <property type="term" value="P:regulation of translation"/>
    <property type="evidence" value="ECO:0007669"/>
    <property type="project" value="UniProtKB-KW"/>
</dbReference>
<name>A0A9D1G7E0_9FIRM</name>
<proteinExistence type="inferred from homology"/>
<dbReference type="GO" id="GO:0019843">
    <property type="term" value="F:rRNA binding"/>
    <property type="evidence" value="ECO:0007669"/>
    <property type="project" value="UniProtKB-UniRule"/>
</dbReference>
<organism evidence="11 12">
    <name type="scientific">Candidatus Caccosoma faecigallinarum</name>
    <dbReference type="NCBI Taxonomy" id="2840720"/>
    <lineage>
        <taxon>Bacteria</taxon>
        <taxon>Bacillati</taxon>
        <taxon>Bacillota</taxon>
        <taxon>Bacillota incertae sedis</taxon>
        <taxon>Candidatus Caccosoma</taxon>
    </lineage>
</organism>
<dbReference type="InterPro" id="IPR028364">
    <property type="entry name" value="Ribosomal_uL1/biogenesis"/>
</dbReference>
<evidence type="ECO:0000256" key="3">
    <source>
        <dbReference type="ARBA" id="ARBA00022730"/>
    </source>
</evidence>
<dbReference type="GO" id="GO:0000049">
    <property type="term" value="F:tRNA binding"/>
    <property type="evidence" value="ECO:0007669"/>
    <property type="project" value="UniProtKB-KW"/>
</dbReference>
<dbReference type="GO" id="GO:0015934">
    <property type="term" value="C:large ribosomal subunit"/>
    <property type="evidence" value="ECO:0007669"/>
    <property type="project" value="InterPro"/>
</dbReference>
<comment type="similarity">
    <text evidence="1 9 10">Belongs to the universal ribosomal protein uL1 family.</text>
</comment>
<evidence type="ECO:0000256" key="9">
    <source>
        <dbReference type="HAMAP-Rule" id="MF_01318"/>
    </source>
</evidence>
<evidence type="ECO:0000256" key="7">
    <source>
        <dbReference type="ARBA" id="ARBA00023274"/>
    </source>
</evidence>
<dbReference type="AlphaFoldDB" id="A0A9D1G7E0"/>
<reference evidence="11" key="2">
    <citation type="journal article" date="2021" name="PeerJ">
        <title>Extensive microbial diversity within the chicken gut microbiome revealed by metagenomics and culture.</title>
        <authorList>
            <person name="Gilroy R."/>
            <person name="Ravi A."/>
            <person name="Getino M."/>
            <person name="Pursley I."/>
            <person name="Horton D.L."/>
            <person name="Alikhan N.F."/>
            <person name="Baker D."/>
            <person name="Gharbi K."/>
            <person name="Hall N."/>
            <person name="Watson M."/>
            <person name="Adriaenssens E.M."/>
            <person name="Foster-Nyarko E."/>
            <person name="Jarju S."/>
            <person name="Secka A."/>
            <person name="Antonio M."/>
            <person name="Oren A."/>
            <person name="Chaudhuri R.R."/>
            <person name="La Ragione R."/>
            <person name="Hildebrand F."/>
            <person name="Pallen M.J."/>
        </authorList>
    </citation>
    <scope>NUCLEOTIDE SEQUENCE</scope>
    <source>
        <strain evidence="11">14508</strain>
    </source>
</reference>
<comment type="function">
    <text evidence="9">Protein L1 is also a translational repressor protein, it controls the translation of the L11 operon by binding to its mRNA.</text>
</comment>
<evidence type="ECO:0000256" key="2">
    <source>
        <dbReference type="ARBA" id="ARBA00022491"/>
    </source>
</evidence>
<keyword evidence="3 9" id="KW-0699">rRNA-binding</keyword>
<gene>
    <name evidence="9 11" type="primary">rplA</name>
    <name evidence="11" type="ORF">IAD04_00640</name>
</gene>
<dbReference type="Gene3D" id="3.40.50.790">
    <property type="match status" value="1"/>
</dbReference>
<dbReference type="PANTHER" id="PTHR36427">
    <property type="entry name" value="54S RIBOSOMAL PROTEIN L1, MITOCHONDRIAL"/>
    <property type="match status" value="1"/>
</dbReference>
<sequence length="228" mass="24584">MAKRGKKYLEAAKLIDRSKAYQYEEALSLVGKTSTTKFDASVDVSFRLNVDPRYAEQQVRGAIVLPHGTGKSKKVLAITNDVKAAEAAGADFAGGKEMLEKITKENWFGFDVIVATPDMMGELGKLGRILGPKGLMPNPKTGTVNPDIAKAVSEIKAGKVAYRVDKQGNINVCIGRASFDAQKLIENFKVLKDAIVKAKPATIKGNYIKNVAVTTTMGPGIKVDFSTF</sequence>
<keyword evidence="9" id="KW-0820">tRNA-binding</keyword>
<keyword evidence="6 9" id="KW-0689">Ribosomal protein</keyword>
<evidence type="ECO:0000256" key="4">
    <source>
        <dbReference type="ARBA" id="ARBA00022845"/>
    </source>
</evidence>
<keyword evidence="4 9" id="KW-0810">Translation regulation</keyword>
<dbReference type="NCBIfam" id="TIGR01169">
    <property type="entry name" value="rplA_bact"/>
    <property type="match status" value="1"/>
</dbReference>
<evidence type="ECO:0000313" key="12">
    <source>
        <dbReference type="Proteomes" id="UP000886893"/>
    </source>
</evidence>
<dbReference type="FunFam" id="3.40.50.790:FF:000001">
    <property type="entry name" value="50S ribosomal protein L1"/>
    <property type="match status" value="1"/>
</dbReference>
<protein>
    <recommendedName>
        <fullName evidence="8 9">Large ribosomal subunit protein uL1</fullName>
    </recommendedName>
</protein>
<dbReference type="GO" id="GO:0006412">
    <property type="term" value="P:translation"/>
    <property type="evidence" value="ECO:0007669"/>
    <property type="project" value="UniProtKB-UniRule"/>
</dbReference>